<dbReference type="SUPFAM" id="SSF54060">
    <property type="entry name" value="His-Me finger endonucleases"/>
    <property type="match status" value="1"/>
</dbReference>
<dbReference type="Proteomes" id="UP000278484">
    <property type="component" value="Segment"/>
</dbReference>
<sequence length="162" mass="18293">MKTIPTGLRDQFSYNKETGVITRLARQGNYQAHTHCTSVCTTGNYLKVTYRGTQYLQHRVAWFLHYGTQPPDVIDHVNGSGLDNRIVNLREATTSTNQMNIKATSKSTTGVKGIFPVRGGKLYRAEVCIDGKRYQKHAADPKKLEAWVVNKRNELHGTYANH</sequence>
<dbReference type="InterPro" id="IPR044925">
    <property type="entry name" value="His-Me_finger_sf"/>
</dbReference>
<dbReference type="Gene3D" id="3.90.75.20">
    <property type="match status" value="1"/>
</dbReference>
<reference evidence="2 3" key="1">
    <citation type="submission" date="2018-10" db="EMBL/GenBank/DDBJ databases">
        <title>A novel 6-phage cocktail reduces Pectobacterium atrosepticum soft rot infection in potato tubers under simulated storage conditions.</title>
        <authorList>
            <person name="Carstens A.B."/>
        </authorList>
    </citation>
    <scope>NUCLEOTIDE SEQUENCE [LARGE SCALE GENOMIC DNA]</scope>
</reference>
<dbReference type="InterPro" id="IPR003615">
    <property type="entry name" value="HNH_nuc"/>
</dbReference>
<evidence type="ECO:0000313" key="2">
    <source>
        <dbReference type="EMBL" id="AZF94185.1"/>
    </source>
</evidence>
<dbReference type="GO" id="GO:0004519">
    <property type="term" value="F:endonuclease activity"/>
    <property type="evidence" value="ECO:0007669"/>
    <property type="project" value="UniProtKB-KW"/>
</dbReference>
<name>A0A3G8FHG8_9CAUD</name>
<keyword evidence="2" id="KW-0540">Nuclease</keyword>
<organism evidence="2 3">
    <name type="scientific">Pectobacterium phage Clickz_B3</name>
    <dbReference type="NCBI Taxonomy" id="2489620"/>
    <lineage>
        <taxon>Viruses</taxon>
        <taxon>Duplodnaviria</taxon>
        <taxon>Heunggongvirae</taxon>
        <taxon>Uroviricota</taxon>
        <taxon>Caudoviricetes</taxon>
        <taxon>Autographivirales</taxon>
        <taxon>Autoscriptoviridae</taxon>
        <taxon>Corkvirinae</taxon>
        <taxon>Phimunavirus</taxon>
        <taxon>Phimunavirus Clickz</taxon>
    </lineage>
</organism>
<evidence type="ECO:0000313" key="3">
    <source>
        <dbReference type="Proteomes" id="UP000278484"/>
    </source>
</evidence>
<evidence type="ECO:0000259" key="1">
    <source>
        <dbReference type="Pfam" id="PF13392"/>
    </source>
</evidence>
<dbReference type="EMBL" id="MK095195">
    <property type="protein sequence ID" value="AZF94185.1"/>
    <property type="molecule type" value="Genomic_DNA"/>
</dbReference>
<keyword evidence="2" id="KW-0378">Hydrolase</keyword>
<dbReference type="Pfam" id="PF13392">
    <property type="entry name" value="HNH_3"/>
    <property type="match status" value="1"/>
</dbReference>
<proteinExistence type="predicted"/>
<feature type="domain" description="HNH nuclease" evidence="1">
    <location>
        <begin position="56"/>
        <end position="99"/>
    </location>
</feature>
<keyword evidence="2" id="KW-0255">Endonuclease</keyword>
<protein>
    <submittedName>
        <fullName evidence="2">HNH homing endonuclease</fullName>
    </submittedName>
</protein>
<accession>A0A3G8FHG8</accession>